<feature type="compositionally biased region" description="Polar residues" evidence="1">
    <location>
        <begin position="51"/>
        <end position="60"/>
    </location>
</feature>
<dbReference type="EMBL" id="WJXW01000011">
    <property type="protein sequence ID" value="KAF9732224.1"/>
    <property type="molecule type" value="Genomic_DNA"/>
</dbReference>
<accession>A0A9P6GB79</accession>
<protein>
    <submittedName>
        <fullName evidence="2">Uncharacterized protein</fullName>
    </submittedName>
</protein>
<feature type="region of interest" description="Disordered" evidence="1">
    <location>
        <begin position="48"/>
        <end position="68"/>
    </location>
</feature>
<name>A0A9P6GB79_9PLEO</name>
<comment type="caution">
    <text evidence="2">The sequence shown here is derived from an EMBL/GenBank/DDBJ whole genome shotgun (WGS) entry which is preliminary data.</text>
</comment>
<dbReference type="AlphaFoldDB" id="A0A9P6GB79"/>
<reference evidence="2" key="1">
    <citation type="journal article" date="2020" name="Mol. Plant Microbe Interact.">
        <title>Genome Sequence of the Biocontrol Agent Coniothyrium minitans strain Conio (IMI 134523).</title>
        <authorList>
            <person name="Patel D."/>
            <person name="Shittu T.A."/>
            <person name="Baroncelli R."/>
            <person name="Muthumeenakshi S."/>
            <person name="Osborne T.H."/>
            <person name="Janganan T.K."/>
            <person name="Sreenivasaprasad S."/>
        </authorList>
    </citation>
    <scope>NUCLEOTIDE SEQUENCE</scope>
    <source>
        <strain evidence="2">Conio</strain>
    </source>
</reference>
<organism evidence="2 3">
    <name type="scientific">Paraphaeosphaeria minitans</name>
    <dbReference type="NCBI Taxonomy" id="565426"/>
    <lineage>
        <taxon>Eukaryota</taxon>
        <taxon>Fungi</taxon>
        <taxon>Dikarya</taxon>
        <taxon>Ascomycota</taxon>
        <taxon>Pezizomycotina</taxon>
        <taxon>Dothideomycetes</taxon>
        <taxon>Pleosporomycetidae</taxon>
        <taxon>Pleosporales</taxon>
        <taxon>Massarineae</taxon>
        <taxon>Didymosphaeriaceae</taxon>
        <taxon>Paraphaeosphaeria</taxon>
    </lineage>
</organism>
<evidence type="ECO:0000256" key="1">
    <source>
        <dbReference type="SAM" id="MobiDB-lite"/>
    </source>
</evidence>
<sequence>MPSNLTHSVDPDTFTTHASQKRGSWPCEMSALQSACAHLSARALPRRKPQLSATLRNSGFHSDGLRSR</sequence>
<keyword evidence="3" id="KW-1185">Reference proteome</keyword>
<dbReference type="Proteomes" id="UP000756921">
    <property type="component" value="Unassembled WGS sequence"/>
</dbReference>
<gene>
    <name evidence="2" type="ORF">PMIN01_10153</name>
</gene>
<feature type="region of interest" description="Disordered" evidence="1">
    <location>
        <begin position="1"/>
        <end position="22"/>
    </location>
</feature>
<evidence type="ECO:0000313" key="2">
    <source>
        <dbReference type="EMBL" id="KAF9732224.1"/>
    </source>
</evidence>
<proteinExistence type="predicted"/>
<evidence type="ECO:0000313" key="3">
    <source>
        <dbReference type="Proteomes" id="UP000756921"/>
    </source>
</evidence>